<accession>A0A396SLJ5</accession>
<organism evidence="2 3">
    <name type="scientific">Ureibacillus yapensis</name>
    <dbReference type="NCBI Taxonomy" id="2304605"/>
    <lineage>
        <taxon>Bacteria</taxon>
        <taxon>Bacillati</taxon>
        <taxon>Bacillota</taxon>
        <taxon>Bacilli</taxon>
        <taxon>Bacillales</taxon>
        <taxon>Caryophanaceae</taxon>
        <taxon>Ureibacillus</taxon>
    </lineage>
</organism>
<evidence type="ECO:0000313" key="2">
    <source>
        <dbReference type="EMBL" id="RHW39907.1"/>
    </source>
</evidence>
<feature type="transmembrane region" description="Helical" evidence="1">
    <location>
        <begin position="20"/>
        <end position="40"/>
    </location>
</feature>
<proteinExistence type="predicted"/>
<name>A0A396SLJ5_9BACL</name>
<feature type="transmembrane region" description="Helical" evidence="1">
    <location>
        <begin position="121"/>
        <end position="138"/>
    </location>
</feature>
<keyword evidence="3" id="KW-1185">Reference proteome</keyword>
<evidence type="ECO:0000256" key="1">
    <source>
        <dbReference type="SAM" id="Phobius"/>
    </source>
</evidence>
<keyword evidence="1" id="KW-0472">Membrane</keyword>
<evidence type="ECO:0000313" key="3">
    <source>
        <dbReference type="Proteomes" id="UP000265692"/>
    </source>
</evidence>
<dbReference type="Proteomes" id="UP000265692">
    <property type="component" value="Unassembled WGS sequence"/>
</dbReference>
<dbReference type="AlphaFoldDB" id="A0A396SLJ5"/>
<keyword evidence="1" id="KW-0812">Transmembrane</keyword>
<keyword evidence="1" id="KW-1133">Transmembrane helix</keyword>
<feature type="transmembrane region" description="Helical" evidence="1">
    <location>
        <begin position="60"/>
        <end position="80"/>
    </location>
</feature>
<dbReference type="OrthoDB" id="2735221at2"/>
<protein>
    <recommendedName>
        <fullName evidence="4">DUF4234 domain-containing protein</fullName>
    </recommendedName>
</protein>
<sequence length="150" mass="18158">MNKSFINENQFSVDFKKLNLLVMFVLSFITMGAYIGIWFFRNRDSIQYFAYKPTIHFGLWRWFTVISFFFLFIHFFGGLAISDYGMANLESYEILFNFCFIGLLYYSIFRLRESLEEETDLVLNKYLLFFFHVFYIQFKLNQLHSTSKQS</sequence>
<comment type="caution">
    <text evidence="2">The sequence shown here is derived from an EMBL/GenBank/DDBJ whole genome shotgun (WGS) entry which is preliminary data.</text>
</comment>
<evidence type="ECO:0008006" key="4">
    <source>
        <dbReference type="Google" id="ProtNLM"/>
    </source>
</evidence>
<reference evidence="2 3" key="1">
    <citation type="submission" date="2018-08" db="EMBL/GenBank/DDBJ databases">
        <title>Lysinibacillus sp. YLB-03 draft genome sequence.</title>
        <authorList>
            <person name="Yu L."/>
        </authorList>
    </citation>
    <scope>NUCLEOTIDE SEQUENCE [LARGE SCALE GENOMIC DNA]</scope>
    <source>
        <strain evidence="2 3">YLB-03</strain>
    </source>
</reference>
<dbReference type="RefSeq" id="WP_118874917.1">
    <property type="nucleotide sequence ID" value="NZ_QWEI01000001.1"/>
</dbReference>
<dbReference type="EMBL" id="QWEI01000001">
    <property type="protein sequence ID" value="RHW39907.1"/>
    <property type="molecule type" value="Genomic_DNA"/>
</dbReference>
<gene>
    <name evidence="2" type="ORF">D1B33_03405</name>
</gene>
<feature type="transmembrane region" description="Helical" evidence="1">
    <location>
        <begin position="92"/>
        <end position="109"/>
    </location>
</feature>